<comment type="caution">
    <text evidence="1">The sequence shown here is derived from an EMBL/GenBank/DDBJ whole genome shotgun (WGS) entry which is preliminary data.</text>
</comment>
<protein>
    <submittedName>
        <fullName evidence="1">Uncharacterized protein</fullName>
    </submittedName>
</protein>
<dbReference type="Proteomes" id="UP001281410">
    <property type="component" value="Unassembled WGS sequence"/>
</dbReference>
<evidence type="ECO:0000313" key="2">
    <source>
        <dbReference type="Proteomes" id="UP001281410"/>
    </source>
</evidence>
<sequence length="127" mass="15010">MLIRSIRSDLIVIGSDRIESRYKIGSDRIANFFDPIRLDRILDHDKSIGSDPPHTPKQYYYQYQPQQQQQQHVSYCSSQPSPSSLYDYNYERQDYGYYHQSPYIDNLFDEFIGAMFSDDNPNTCSIM</sequence>
<accession>A0AAE0DRF8</accession>
<organism evidence="1 2">
    <name type="scientific">Dipteronia sinensis</name>
    <dbReference type="NCBI Taxonomy" id="43782"/>
    <lineage>
        <taxon>Eukaryota</taxon>
        <taxon>Viridiplantae</taxon>
        <taxon>Streptophyta</taxon>
        <taxon>Embryophyta</taxon>
        <taxon>Tracheophyta</taxon>
        <taxon>Spermatophyta</taxon>
        <taxon>Magnoliopsida</taxon>
        <taxon>eudicotyledons</taxon>
        <taxon>Gunneridae</taxon>
        <taxon>Pentapetalae</taxon>
        <taxon>rosids</taxon>
        <taxon>malvids</taxon>
        <taxon>Sapindales</taxon>
        <taxon>Sapindaceae</taxon>
        <taxon>Hippocastanoideae</taxon>
        <taxon>Acereae</taxon>
        <taxon>Dipteronia</taxon>
    </lineage>
</organism>
<proteinExistence type="predicted"/>
<gene>
    <name evidence="1" type="ORF">Dsin_030560</name>
</gene>
<dbReference type="EMBL" id="JANJYJ010000010">
    <property type="protein sequence ID" value="KAK3183274.1"/>
    <property type="molecule type" value="Genomic_DNA"/>
</dbReference>
<dbReference type="AlphaFoldDB" id="A0AAE0DRF8"/>
<reference evidence="1" key="1">
    <citation type="journal article" date="2023" name="Plant J.">
        <title>Genome sequences and population genomics provide insights into the demographic history, inbreeding, and mutation load of two 'living fossil' tree species of Dipteronia.</title>
        <authorList>
            <person name="Feng Y."/>
            <person name="Comes H.P."/>
            <person name="Chen J."/>
            <person name="Zhu S."/>
            <person name="Lu R."/>
            <person name="Zhang X."/>
            <person name="Li P."/>
            <person name="Qiu J."/>
            <person name="Olsen K.M."/>
            <person name="Qiu Y."/>
        </authorList>
    </citation>
    <scope>NUCLEOTIDE SEQUENCE</scope>
    <source>
        <strain evidence="1">NBL</strain>
    </source>
</reference>
<name>A0AAE0DRF8_9ROSI</name>
<evidence type="ECO:0000313" key="1">
    <source>
        <dbReference type="EMBL" id="KAK3183274.1"/>
    </source>
</evidence>
<keyword evidence="2" id="KW-1185">Reference proteome</keyword>